<comment type="caution">
    <text evidence="1">The sequence shown here is derived from an EMBL/GenBank/DDBJ whole genome shotgun (WGS) entry which is preliminary data.</text>
</comment>
<sequence length="145" mass="14648">MSKGSSFGVGFVLFAVVVVLASCGAKGVLGQPACAANLIPCATYLNATTKPPDSCCGPLQDAITNDLQCLCNLYADPSVFKTFNINMTQALGLPKLCGMTNSGLDACNTAPPPTAGGTSGTAGGTSGRTLFLSSTLILQHVLCNL</sequence>
<gene>
    <name evidence="1" type="ORF">MRB53_003080</name>
</gene>
<name>A0ACC2MYP4_PERAE</name>
<dbReference type="EMBL" id="CM056809">
    <property type="protein sequence ID" value="KAJ8650057.1"/>
    <property type="molecule type" value="Genomic_DNA"/>
</dbReference>
<protein>
    <submittedName>
        <fullName evidence="1">Uncharacterized protein</fullName>
    </submittedName>
</protein>
<evidence type="ECO:0000313" key="2">
    <source>
        <dbReference type="Proteomes" id="UP001234297"/>
    </source>
</evidence>
<keyword evidence="2" id="KW-1185">Reference proteome</keyword>
<proteinExistence type="predicted"/>
<organism evidence="1 2">
    <name type="scientific">Persea americana</name>
    <name type="common">Avocado</name>
    <dbReference type="NCBI Taxonomy" id="3435"/>
    <lineage>
        <taxon>Eukaryota</taxon>
        <taxon>Viridiplantae</taxon>
        <taxon>Streptophyta</taxon>
        <taxon>Embryophyta</taxon>
        <taxon>Tracheophyta</taxon>
        <taxon>Spermatophyta</taxon>
        <taxon>Magnoliopsida</taxon>
        <taxon>Magnoliidae</taxon>
        <taxon>Laurales</taxon>
        <taxon>Lauraceae</taxon>
        <taxon>Persea</taxon>
    </lineage>
</organism>
<accession>A0ACC2MYP4</accession>
<reference evidence="1 2" key="1">
    <citation type="journal article" date="2022" name="Hortic Res">
        <title>A haplotype resolved chromosomal level avocado genome allows analysis of novel avocado genes.</title>
        <authorList>
            <person name="Nath O."/>
            <person name="Fletcher S.J."/>
            <person name="Hayward A."/>
            <person name="Shaw L.M."/>
            <person name="Masouleh A.K."/>
            <person name="Furtado A."/>
            <person name="Henry R.J."/>
            <person name="Mitter N."/>
        </authorList>
    </citation>
    <scope>NUCLEOTIDE SEQUENCE [LARGE SCALE GENOMIC DNA]</scope>
    <source>
        <strain evidence="2">cv. Hass</strain>
    </source>
</reference>
<evidence type="ECO:0000313" key="1">
    <source>
        <dbReference type="EMBL" id="KAJ8650057.1"/>
    </source>
</evidence>
<dbReference type="Proteomes" id="UP001234297">
    <property type="component" value="Chromosome 1"/>
</dbReference>